<proteinExistence type="predicted"/>
<reference evidence="1" key="2">
    <citation type="submission" date="2022-01" db="EMBL/GenBank/DDBJ databases">
        <authorList>
            <person name="Yamashiro T."/>
            <person name="Shiraishi A."/>
            <person name="Satake H."/>
            <person name="Nakayama K."/>
        </authorList>
    </citation>
    <scope>NUCLEOTIDE SEQUENCE</scope>
</reference>
<evidence type="ECO:0000313" key="2">
    <source>
        <dbReference type="Proteomes" id="UP001151760"/>
    </source>
</evidence>
<dbReference type="EMBL" id="BQNB010020793">
    <property type="protein sequence ID" value="GJT99687.1"/>
    <property type="molecule type" value="Genomic_DNA"/>
</dbReference>
<sequence>MLETRSGRMIRIGIEEGMIGIKDKELEGIFTLHYQTNFALTAPVHRTRATSAVTNCPRMNRATTLGGNCPNHVLAIEGNPNQGNNRNRAQLRAFALGVAEAP</sequence>
<gene>
    <name evidence="1" type="ORF">Tco_1110026</name>
</gene>
<dbReference type="Proteomes" id="UP001151760">
    <property type="component" value="Unassembled WGS sequence"/>
</dbReference>
<protein>
    <submittedName>
        <fullName evidence="1">Uncharacterized protein</fullName>
    </submittedName>
</protein>
<organism evidence="1 2">
    <name type="scientific">Tanacetum coccineum</name>
    <dbReference type="NCBI Taxonomy" id="301880"/>
    <lineage>
        <taxon>Eukaryota</taxon>
        <taxon>Viridiplantae</taxon>
        <taxon>Streptophyta</taxon>
        <taxon>Embryophyta</taxon>
        <taxon>Tracheophyta</taxon>
        <taxon>Spermatophyta</taxon>
        <taxon>Magnoliopsida</taxon>
        <taxon>eudicotyledons</taxon>
        <taxon>Gunneridae</taxon>
        <taxon>Pentapetalae</taxon>
        <taxon>asterids</taxon>
        <taxon>campanulids</taxon>
        <taxon>Asterales</taxon>
        <taxon>Asteraceae</taxon>
        <taxon>Asteroideae</taxon>
        <taxon>Anthemideae</taxon>
        <taxon>Anthemidinae</taxon>
        <taxon>Tanacetum</taxon>
    </lineage>
</organism>
<reference evidence="1" key="1">
    <citation type="journal article" date="2022" name="Int. J. Mol. Sci.">
        <title>Draft Genome of Tanacetum Coccineum: Genomic Comparison of Closely Related Tanacetum-Family Plants.</title>
        <authorList>
            <person name="Yamashiro T."/>
            <person name="Shiraishi A."/>
            <person name="Nakayama K."/>
            <person name="Satake H."/>
        </authorList>
    </citation>
    <scope>NUCLEOTIDE SEQUENCE</scope>
</reference>
<name>A0ABQ5IJR2_9ASTR</name>
<comment type="caution">
    <text evidence="1">The sequence shown here is derived from an EMBL/GenBank/DDBJ whole genome shotgun (WGS) entry which is preliminary data.</text>
</comment>
<accession>A0ABQ5IJR2</accession>
<keyword evidence="2" id="KW-1185">Reference proteome</keyword>
<evidence type="ECO:0000313" key="1">
    <source>
        <dbReference type="EMBL" id="GJT99687.1"/>
    </source>
</evidence>